<name>A0A1Y0IJA6_9BACL</name>
<dbReference type="NCBIfam" id="TIGR00277">
    <property type="entry name" value="HDIG"/>
    <property type="match status" value="1"/>
</dbReference>
<dbReference type="SUPFAM" id="SSF109604">
    <property type="entry name" value="HD-domain/PDEase-like"/>
    <property type="match status" value="1"/>
</dbReference>
<feature type="domain" description="HD-GYP" evidence="1">
    <location>
        <begin position="113"/>
        <end position="309"/>
    </location>
</feature>
<dbReference type="PANTHER" id="PTHR43155:SF2">
    <property type="entry name" value="CYCLIC DI-GMP PHOSPHODIESTERASE PA4108"/>
    <property type="match status" value="1"/>
</dbReference>
<dbReference type="OrthoDB" id="9759601at2"/>
<evidence type="ECO:0000313" key="2">
    <source>
        <dbReference type="EMBL" id="ARU60582.1"/>
    </source>
</evidence>
<dbReference type="KEGG" id="tum:CBW65_05435"/>
<dbReference type="PROSITE" id="PS51832">
    <property type="entry name" value="HD_GYP"/>
    <property type="match status" value="1"/>
</dbReference>
<dbReference type="Gene3D" id="1.10.3210.10">
    <property type="entry name" value="Hypothetical protein af1432"/>
    <property type="match status" value="1"/>
</dbReference>
<dbReference type="Proteomes" id="UP000195437">
    <property type="component" value="Chromosome"/>
</dbReference>
<dbReference type="SMART" id="SM00471">
    <property type="entry name" value="HDc"/>
    <property type="match status" value="1"/>
</dbReference>
<evidence type="ECO:0000259" key="1">
    <source>
        <dbReference type="PROSITE" id="PS51832"/>
    </source>
</evidence>
<dbReference type="RefSeq" id="WP_087455974.1">
    <property type="nucleotide sequence ID" value="NZ_CP021434.1"/>
</dbReference>
<dbReference type="PANTHER" id="PTHR43155">
    <property type="entry name" value="CYCLIC DI-GMP PHOSPHODIESTERASE PA4108-RELATED"/>
    <property type="match status" value="1"/>
</dbReference>
<protein>
    <recommendedName>
        <fullName evidence="1">HD-GYP domain-containing protein</fullName>
    </recommendedName>
</protein>
<sequence>MRLASLLNITPGTRLAQPLLDEKGLILLNIGIVLSDSLVNRLLNMGITSVYIEDARTEDVVIEEAISQETRQEALQLVYSTLQSVQTSEQHPRQFYQDLNGRNIRRLFDTVLHEMKSKPDLLLSVSNIYTTDGFLYHHSVNVALMALAIGIEYGLSEKQLLDLGVGTLLHDIGKLRLPQEILNKPGRLTPEEYEIIKQHPMIGYEMLRQQDDISAVSAHVALQHHERVDGKGYPRGLKGDEMHIFGKITAVADVYEALTANRVYRKGHLPHEALELLLGACGTQFDREIVELFLKTVAIYPSGLTVKLNTGETGVIIRQNPIHPQRPVIRVLQDAQGRTVEPYEVNLMDHLTTLITACES</sequence>
<dbReference type="InterPro" id="IPR037522">
    <property type="entry name" value="HD_GYP_dom"/>
</dbReference>
<dbReference type="InterPro" id="IPR003607">
    <property type="entry name" value="HD/PDEase_dom"/>
</dbReference>
<accession>A0A1Y0IJA6</accession>
<dbReference type="InterPro" id="IPR006675">
    <property type="entry name" value="HDIG_dom"/>
</dbReference>
<dbReference type="Pfam" id="PF13487">
    <property type="entry name" value="HD_5"/>
    <property type="match status" value="1"/>
</dbReference>
<organism evidence="2 3">
    <name type="scientific">Tumebacillus avium</name>
    <dbReference type="NCBI Taxonomy" id="1903704"/>
    <lineage>
        <taxon>Bacteria</taxon>
        <taxon>Bacillati</taxon>
        <taxon>Bacillota</taxon>
        <taxon>Bacilli</taxon>
        <taxon>Bacillales</taxon>
        <taxon>Alicyclobacillaceae</taxon>
        <taxon>Tumebacillus</taxon>
    </lineage>
</organism>
<reference evidence="3" key="1">
    <citation type="submission" date="2017-05" db="EMBL/GenBank/DDBJ databases">
        <authorList>
            <person name="Sung H."/>
        </authorList>
    </citation>
    <scope>NUCLEOTIDE SEQUENCE [LARGE SCALE GENOMIC DNA]</scope>
    <source>
        <strain evidence="3">AR23208</strain>
    </source>
</reference>
<evidence type="ECO:0000313" key="3">
    <source>
        <dbReference type="Proteomes" id="UP000195437"/>
    </source>
</evidence>
<proteinExistence type="predicted"/>
<gene>
    <name evidence="2" type="ORF">CBW65_05435</name>
</gene>
<dbReference type="AlphaFoldDB" id="A0A1Y0IJA6"/>
<dbReference type="CDD" id="cd00077">
    <property type="entry name" value="HDc"/>
    <property type="match status" value="1"/>
</dbReference>
<keyword evidence="3" id="KW-1185">Reference proteome</keyword>
<dbReference type="EMBL" id="CP021434">
    <property type="protein sequence ID" value="ARU60582.1"/>
    <property type="molecule type" value="Genomic_DNA"/>
</dbReference>